<evidence type="ECO:0000256" key="6">
    <source>
        <dbReference type="PROSITE-ProRule" id="PRU10137"/>
    </source>
</evidence>
<evidence type="ECO:0000256" key="4">
    <source>
        <dbReference type="ARBA" id="ARBA00023172"/>
    </source>
</evidence>
<comment type="similarity">
    <text evidence="1">Belongs to the site-specific recombinase resolvase family.</text>
</comment>
<dbReference type="PROSITE" id="PS00397">
    <property type="entry name" value="RECOMBINASES_1"/>
    <property type="match status" value="1"/>
</dbReference>
<feature type="coiled-coil region" evidence="7">
    <location>
        <begin position="29"/>
        <end position="87"/>
    </location>
</feature>
<dbReference type="PANTHER" id="PTHR30461">
    <property type="entry name" value="DNA-INVERTASE FROM LAMBDOID PROPHAGE"/>
    <property type="match status" value="1"/>
</dbReference>
<dbReference type="InterPro" id="IPR006120">
    <property type="entry name" value="Resolvase_HTH_dom"/>
</dbReference>
<dbReference type="RefSeq" id="WP_315605847.1">
    <property type="nucleotide sequence ID" value="NZ_CP130318.1"/>
</dbReference>
<dbReference type="Proteomes" id="UP001305702">
    <property type="component" value="Chromosome"/>
</dbReference>
<keyword evidence="10" id="KW-1185">Reference proteome</keyword>
<evidence type="ECO:0000256" key="7">
    <source>
        <dbReference type="SAM" id="Coils"/>
    </source>
</evidence>
<dbReference type="PANTHER" id="PTHR30461:SF2">
    <property type="entry name" value="SERINE RECOMBINASE PINE-RELATED"/>
    <property type="match status" value="1"/>
</dbReference>
<feature type="domain" description="Resolvase/invertase-type recombinase catalytic" evidence="8">
    <location>
        <begin position="2"/>
        <end position="135"/>
    </location>
</feature>
<dbReference type="InterPro" id="IPR036162">
    <property type="entry name" value="Resolvase-like_N_sf"/>
</dbReference>
<accession>A0AA96RE59</accession>
<evidence type="ECO:0000256" key="2">
    <source>
        <dbReference type="ARBA" id="ARBA00022908"/>
    </source>
</evidence>
<dbReference type="Pfam" id="PF00239">
    <property type="entry name" value="Resolvase"/>
    <property type="match status" value="1"/>
</dbReference>
<dbReference type="InterPro" id="IPR006119">
    <property type="entry name" value="Resolv_N"/>
</dbReference>
<evidence type="ECO:0000256" key="5">
    <source>
        <dbReference type="PIRSR" id="PIRSR606118-50"/>
    </source>
</evidence>
<dbReference type="CDD" id="cd03768">
    <property type="entry name" value="SR_ResInv"/>
    <property type="match status" value="1"/>
</dbReference>
<dbReference type="AlphaFoldDB" id="A0AA96RE59"/>
<evidence type="ECO:0000313" key="9">
    <source>
        <dbReference type="EMBL" id="WNQ12070.1"/>
    </source>
</evidence>
<evidence type="ECO:0000256" key="1">
    <source>
        <dbReference type="ARBA" id="ARBA00009913"/>
    </source>
</evidence>
<dbReference type="InterPro" id="IPR050639">
    <property type="entry name" value="SSR_resolvase"/>
</dbReference>
<evidence type="ECO:0000259" key="8">
    <source>
        <dbReference type="PROSITE" id="PS51736"/>
    </source>
</evidence>
<dbReference type="FunFam" id="3.40.50.1390:FF:000001">
    <property type="entry name" value="DNA recombinase"/>
    <property type="match status" value="1"/>
</dbReference>
<dbReference type="GO" id="GO:0015074">
    <property type="term" value="P:DNA integration"/>
    <property type="evidence" value="ECO:0007669"/>
    <property type="project" value="UniProtKB-KW"/>
</dbReference>
<dbReference type="Gene3D" id="3.40.50.1390">
    <property type="entry name" value="Resolvase, N-terminal catalytic domain"/>
    <property type="match status" value="1"/>
</dbReference>
<reference evidence="9 10" key="1">
    <citation type="submission" date="2022-02" db="EMBL/GenBank/DDBJ databases">
        <title>Paenibacillus sp. MBLB1776 Whole Genome Shotgun Sequencing.</title>
        <authorList>
            <person name="Hwang C.Y."/>
            <person name="Cho E.-S."/>
            <person name="Seo M.-J."/>
        </authorList>
    </citation>
    <scope>NUCLEOTIDE SEQUENCE [LARGE SCALE GENOMIC DNA]</scope>
    <source>
        <strain evidence="9 10">MBLB1776</strain>
    </source>
</reference>
<dbReference type="KEGG" id="paun:MJA45_03130"/>
<dbReference type="PROSITE" id="PS00398">
    <property type="entry name" value="RECOMBINASES_2"/>
    <property type="match status" value="1"/>
</dbReference>
<protein>
    <submittedName>
        <fullName evidence="9">Recombinase family protein</fullName>
    </submittedName>
</protein>
<name>A0AA96RE59_9BACL</name>
<keyword evidence="4" id="KW-0233">DNA recombination</keyword>
<proteinExistence type="inferred from homology"/>
<dbReference type="GO" id="GO:0000150">
    <property type="term" value="F:DNA strand exchange activity"/>
    <property type="evidence" value="ECO:0007669"/>
    <property type="project" value="InterPro"/>
</dbReference>
<dbReference type="SMART" id="SM00857">
    <property type="entry name" value="Resolvase"/>
    <property type="match status" value="1"/>
</dbReference>
<dbReference type="InterPro" id="IPR006118">
    <property type="entry name" value="Recombinase_CS"/>
</dbReference>
<keyword evidence="7" id="KW-0175">Coiled coil</keyword>
<keyword evidence="3" id="KW-0238">DNA-binding</keyword>
<feature type="active site" description="O-(5'-phospho-DNA)-serine intermediate" evidence="5 6">
    <location>
        <position position="10"/>
    </location>
</feature>
<gene>
    <name evidence="9" type="ORF">MJA45_03130</name>
</gene>
<keyword evidence="2" id="KW-0229">DNA integration</keyword>
<sequence>MAKIGYARVSTTDQSLDLQLDALKAADCIKVFQEKASGKKDDRKELEKALEYLREGDALVVYKLDRLARSTKKLIELSEVLEQKKIELISIRDNVDTTTAVGKAMFRMLAVIAELERDIIRERTTAGLVAARARGRKGGRPSTSAKKLEQAIKLYESKKHVIKEITELTGVSKATLYREVAKRK</sequence>
<dbReference type="Gene3D" id="1.10.10.60">
    <property type="entry name" value="Homeodomain-like"/>
    <property type="match status" value="1"/>
</dbReference>
<dbReference type="EMBL" id="CP130318">
    <property type="protein sequence ID" value="WNQ12070.1"/>
    <property type="molecule type" value="Genomic_DNA"/>
</dbReference>
<dbReference type="GO" id="GO:0003677">
    <property type="term" value="F:DNA binding"/>
    <property type="evidence" value="ECO:0007669"/>
    <property type="project" value="UniProtKB-KW"/>
</dbReference>
<organism evidence="9 10">
    <name type="scientific">Paenibacillus aurantius</name>
    <dbReference type="NCBI Taxonomy" id="2918900"/>
    <lineage>
        <taxon>Bacteria</taxon>
        <taxon>Bacillati</taxon>
        <taxon>Bacillota</taxon>
        <taxon>Bacilli</taxon>
        <taxon>Bacillales</taxon>
        <taxon>Paenibacillaceae</taxon>
        <taxon>Paenibacillus</taxon>
    </lineage>
</organism>
<dbReference type="SUPFAM" id="SSF53041">
    <property type="entry name" value="Resolvase-like"/>
    <property type="match status" value="1"/>
</dbReference>
<evidence type="ECO:0000256" key="3">
    <source>
        <dbReference type="ARBA" id="ARBA00023125"/>
    </source>
</evidence>
<dbReference type="PROSITE" id="PS51736">
    <property type="entry name" value="RECOMBINASES_3"/>
    <property type="match status" value="1"/>
</dbReference>
<evidence type="ECO:0000313" key="10">
    <source>
        <dbReference type="Proteomes" id="UP001305702"/>
    </source>
</evidence>
<dbReference type="Pfam" id="PF02796">
    <property type="entry name" value="HTH_7"/>
    <property type="match status" value="1"/>
</dbReference>